<dbReference type="Gene3D" id="2.40.30.10">
    <property type="entry name" value="Translation factors"/>
    <property type="match status" value="1"/>
</dbReference>
<dbReference type="PANTHER" id="PTHR43381">
    <property type="entry name" value="TRANSLATION INITIATION FACTOR IF-2-RELATED"/>
    <property type="match status" value="1"/>
</dbReference>
<comment type="similarity">
    <text evidence="1">Belongs to the TRAFAC class translation factor GTPase superfamily. Classic translation factor GTPase family. IF-2 subfamily.</text>
</comment>
<keyword evidence="3" id="KW-0547">Nucleotide-binding</keyword>
<dbReference type="InterPro" id="IPR044145">
    <property type="entry name" value="IF2_II"/>
</dbReference>
<dbReference type="Pfam" id="PF00009">
    <property type="entry name" value="GTP_EFTU"/>
    <property type="match status" value="1"/>
</dbReference>
<keyword evidence="2" id="KW-0396">Initiation factor</keyword>
<comment type="function">
    <text evidence="6">One of the essential components for the initiation of protein synthesis. Protects formylmethionyl-tRNA from spontaneous hydrolysis and promotes its binding to the 30S ribosomal subunits. Also involved in the hydrolysis of GTP during the formation of the 70S ribosomal complex.</text>
</comment>
<protein>
    <recommendedName>
        <fullName evidence="7">Translation initiation factor IF-2, chloroplastic</fullName>
    </recommendedName>
</protein>
<dbReference type="CDD" id="cd03702">
    <property type="entry name" value="IF2_mtIF2_II"/>
    <property type="match status" value="1"/>
</dbReference>
<feature type="region of interest" description="Disordered" evidence="8">
    <location>
        <begin position="118"/>
        <end position="156"/>
    </location>
</feature>
<dbReference type="Gene3D" id="3.40.50.300">
    <property type="entry name" value="P-loop containing nucleotide triphosphate hydrolases"/>
    <property type="match status" value="1"/>
</dbReference>
<keyword evidence="5" id="KW-0342">GTP-binding</keyword>
<comment type="caution">
    <text evidence="10">The sequence shown here is derived from an EMBL/GenBank/DDBJ whole genome shotgun (WGS) entry which is preliminary data.</text>
</comment>
<dbReference type="InterPro" id="IPR015760">
    <property type="entry name" value="TIF_IF2"/>
</dbReference>
<evidence type="ECO:0000256" key="3">
    <source>
        <dbReference type="ARBA" id="ARBA00022741"/>
    </source>
</evidence>
<keyword evidence="11" id="KW-1185">Reference proteome</keyword>
<dbReference type="SUPFAM" id="SSF52540">
    <property type="entry name" value="P-loop containing nucleoside triphosphate hydrolases"/>
    <property type="match status" value="1"/>
</dbReference>
<dbReference type="NCBIfam" id="TIGR00487">
    <property type="entry name" value="IF-2"/>
    <property type="match status" value="1"/>
</dbReference>
<dbReference type="InterPro" id="IPR000178">
    <property type="entry name" value="TF_IF2_bacterial-like"/>
</dbReference>
<reference evidence="10 11" key="1">
    <citation type="submission" date="2024-02" db="EMBL/GenBank/DDBJ databases">
        <authorList>
            <person name="Chen Y."/>
            <person name="Shah S."/>
            <person name="Dougan E. K."/>
            <person name="Thang M."/>
            <person name="Chan C."/>
        </authorList>
    </citation>
    <scope>NUCLEOTIDE SEQUENCE [LARGE SCALE GENOMIC DNA]</scope>
</reference>
<dbReference type="InterPro" id="IPR027417">
    <property type="entry name" value="P-loop_NTPase"/>
</dbReference>
<evidence type="ECO:0000313" key="11">
    <source>
        <dbReference type="Proteomes" id="UP001642484"/>
    </source>
</evidence>
<evidence type="ECO:0000256" key="5">
    <source>
        <dbReference type="ARBA" id="ARBA00023134"/>
    </source>
</evidence>
<evidence type="ECO:0000256" key="7">
    <source>
        <dbReference type="ARBA" id="ARBA00044105"/>
    </source>
</evidence>
<dbReference type="Pfam" id="PF04760">
    <property type="entry name" value="IF2_N"/>
    <property type="match status" value="1"/>
</dbReference>
<feature type="region of interest" description="Disordered" evidence="8">
    <location>
        <begin position="74"/>
        <end position="98"/>
    </location>
</feature>
<organism evidence="10 11">
    <name type="scientific">Durusdinium trenchii</name>
    <dbReference type="NCBI Taxonomy" id="1381693"/>
    <lineage>
        <taxon>Eukaryota</taxon>
        <taxon>Sar</taxon>
        <taxon>Alveolata</taxon>
        <taxon>Dinophyceae</taxon>
        <taxon>Suessiales</taxon>
        <taxon>Symbiodiniaceae</taxon>
        <taxon>Durusdinium</taxon>
    </lineage>
</organism>
<gene>
    <name evidence="10" type="ORF">CCMP2556_LOCUS29133</name>
</gene>
<dbReference type="InterPro" id="IPR005225">
    <property type="entry name" value="Small_GTP-bd"/>
</dbReference>
<evidence type="ECO:0000313" key="10">
    <source>
        <dbReference type="EMBL" id="CAK9059117.1"/>
    </source>
</evidence>
<dbReference type="PANTHER" id="PTHR43381:SF5">
    <property type="entry name" value="TR-TYPE G DOMAIN-CONTAINING PROTEIN"/>
    <property type="match status" value="1"/>
</dbReference>
<dbReference type="Proteomes" id="UP001642484">
    <property type="component" value="Unassembled WGS sequence"/>
</dbReference>
<dbReference type="InterPro" id="IPR006847">
    <property type="entry name" value="IF2_N"/>
</dbReference>
<dbReference type="PROSITE" id="PS51722">
    <property type="entry name" value="G_TR_2"/>
    <property type="match status" value="1"/>
</dbReference>
<feature type="compositionally biased region" description="Low complexity" evidence="8">
    <location>
        <begin position="74"/>
        <end position="88"/>
    </location>
</feature>
<dbReference type="InterPro" id="IPR009000">
    <property type="entry name" value="Transl_B-barrel_sf"/>
</dbReference>
<evidence type="ECO:0000256" key="4">
    <source>
        <dbReference type="ARBA" id="ARBA00022917"/>
    </source>
</evidence>
<feature type="domain" description="Tr-type G" evidence="9">
    <location>
        <begin position="246"/>
        <end position="413"/>
    </location>
</feature>
<proteinExistence type="inferred from homology"/>
<dbReference type="SMART" id="SM00173">
    <property type="entry name" value="RAS"/>
    <property type="match status" value="1"/>
</dbReference>
<dbReference type="Pfam" id="PF22042">
    <property type="entry name" value="EF-G_D2"/>
    <property type="match status" value="1"/>
</dbReference>
<dbReference type="NCBIfam" id="TIGR00231">
    <property type="entry name" value="small_GTP"/>
    <property type="match status" value="1"/>
</dbReference>
<dbReference type="InterPro" id="IPR053905">
    <property type="entry name" value="EF-G-like_DII"/>
</dbReference>
<evidence type="ECO:0000256" key="8">
    <source>
        <dbReference type="SAM" id="MobiDB-lite"/>
    </source>
</evidence>
<dbReference type="InterPro" id="IPR000795">
    <property type="entry name" value="T_Tr_GTP-bd_dom"/>
</dbReference>
<dbReference type="CDD" id="cd01887">
    <property type="entry name" value="IF2_eIF5B"/>
    <property type="match status" value="1"/>
</dbReference>
<dbReference type="EMBL" id="CAXAMN010021389">
    <property type="protein sequence ID" value="CAK9059117.1"/>
    <property type="molecule type" value="Genomic_DNA"/>
</dbReference>
<evidence type="ECO:0000256" key="1">
    <source>
        <dbReference type="ARBA" id="ARBA00007733"/>
    </source>
</evidence>
<accession>A0ABP0N873</accession>
<evidence type="ECO:0000256" key="2">
    <source>
        <dbReference type="ARBA" id="ARBA00022540"/>
    </source>
</evidence>
<dbReference type="SUPFAM" id="SSF50447">
    <property type="entry name" value="Translation proteins"/>
    <property type="match status" value="1"/>
</dbReference>
<keyword evidence="4" id="KW-0648">Protein biosynthesis</keyword>
<evidence type="ECO:0000256" key="6">
    <source>
        <dbReference type="ARBA" id="ARBA00025162"/>
    </source>
</evidence>
<sequence>MDAECGGAGRLSKCGPPIRGLLSHPLGTLFQMHVILILRKLLACRFSPNVWTLRPPPGTMAAFIVAASPSRPSAWRAREPSAPLAGAPSAPPSAPRRPAWTARTVAWTAAGSAGLAAGAARSRRGRRESRAGAVTWRCARPKRKGRGPKQEEPPEQLELDDLILPADGMTLGELASLIRTPVAQIITYFFAEKGKPMTINDVLEKELIEEVCNHYELEYIFDDEKTTTAGDRGFLAEQQEGDHLEPRPPVVTVMGHVDHGKTTLLDTLRQRSVAATEAGGITQRIGAYTVELDGQQITFIDTPGHEAFTAMRARGAQVTDIAVLVVAADDGVMPQTREAIAHARAAEVPIIVAINKIDKDGADAQMTRQKLSEEGLIAEDWGGDVPMVEVSAKKNINLDELLEILNLTAEISELKAIHKGPAAGVVLESTFDASKGNLATLLVQRGTLKRGDYTVSGTKFGRVRAMENEAGADVPVAGPSTAVQVTGFQESPQAGDQFEVFETAQEARAVAERRAKETSRGPLGFAGLSNDSDQTMRLALILKTDAQGSIAAVKHMFSDVKDSKYVNLRWVLTAPGRAWEGISASWAEFPLQATFGSVESFGVVRAWDFVAKGASLDTAPLQLNAQDLPQPPPSPAPCCALYQRPRHFTSLVPECVAKGSRSTLAC</sequence>
<name>A0ABP0N873_9DINO</name>
<evidence type="ECO:0000259" key="9">
    <source>
        <dbReference type="PROSITE" id="PS51722"/>
    </source>
</evidence>